<dbReference type="AlphaFoldDB" id="L9WPE6"/>
<dbReference type="InterPro" id="IPR057527">
    <property type="entry name" value="HVO_A0261-like_N"/>
</dbReference>
<dbReference type="eggNOG" id="arCOG02808">
    <property type="taxonomic scope" value="Archaea"/>
</dbReference>
<dbReference type="InterPro" id="IPR036390">
    <property type="entry name" value="WH_DNA-bd_sf"/>
</dbReference>
<dbReference type="InterPro" id="IPR036388">
    <property type="entry name" value="WH-like_DNA-bd_sf"/>
</dbReference>
<evidence type="ECO:0000313" key="4">
    <source>
        <dbReference type="Proteomes" id="UP000011602"/>
    </source>
</evidence>
<proteinExistence type="predicted"/>
<dbReference type="SUPFAM" id="SSF46785">
    <property type="entry name" value="Winged helix' DNA-binding domain"/>
    <property type="match status" value="1"/>
</dbReference>
<protein>
    <submittedName>
        <fullName evidence="3">Transcriptional regulator</fullName>
    </submittedName>
</protein>
<evidence type="ECO:0000313" key="3">
    <source>
        <dbReference type="EMBL" id="ELY50218.1"/>
    </source>
</evidence>
<dbReference type="STRING" id="1227499.C493_19666"/>
<dbReference type="Proteomes" id="UP000011602">
    <property type="component" value="Unassembled WGS sequence"/>
</dbReference>
<dbReference type="InterPro" id="IPR013561">
    <property type="entry name" value="FilR1_middle_dom"/>
</dbReference>
<organism evidence="3 4">
    <name type="scientific">Natronolimnohabitans innermongolicus JCM 12255</name>
    <dbReference type="NCBI Taxonomy" id="1227499"/>
    <lineage>
        <taxon>Archaea</taxon>
        <taxon>Methanobacteriati</taxon>
        <taxon>Methanobacteriota</taxon>
        <taxon>Stenosarchaea group</taxon>
        <taxon>Halobacteria</taxon>
        <taxon>Halobacteriales</taxon>
        <taxon>Natrialbaceae</taxon>
        <taxon>Natronolimnohabitans</taxon>
    </lineage>
</organism>
<sequence length="269" mass="30737">MEHRRRDSPIGDIAYLTRSEHRVPTLVALTERPQSRSGLCELTGVSSSTIRRTLTEFEDRNWIRKEGYQFVATTLGESIASGMEDLLERVEVERKLRDVWHLLPNHVIEFTIEMSSETTVTVADHDAPYRPIGRFRSLLQDADQFRFLGVDIALLEPCREEFRQRLRDGMQAEIIDPPNAARYVLSTYPELCSDILESGNLNPLVHDDVPPYGLSFFDDRVAVNDYDPDTAGVEVLIDTDTPAAQEWAESVYTTYKTESRPLEYQQIVG</sequence>
<dbReference type="Pfam" id="PF08350">
    <property type="entry name" value="FilR1_middle"/>
    <property type="match status" value="1"/>
</dbReference>
<dbReference type="OrthoDB" id="330490at2157"/>
<feature type="domain" description="Methanogenesis regulatory protein FilR1 middle" evidence="1">
    <location>
        <begin position="128"/>
        <end position="257"/>
    </location>
</feature>
<comment type="caution">
    <text evidence="3">The sequence shown here is derived from an EMBL/GenBank/DDBJ whole genome shotgun (WGS) entry which is preliminary data.</text>
</comment>
<dbReference type="Pfam" id="PF25213">
    <property type="entry name" value="HVO_A0261_N"/>
    <property type="match status" value="1"/>
</dbReference>
<keyword evidence="4" id="KW-1185">Reference proteome</keyword>
<evidence type="ECO:0000259" key="2">
    <source>
        <dbReference type="Pfam" id="PF25213"/>
    </source>
</evidence>
<feature type="domain" description="HVO-A0261-like N-terminal" evidence="2">
    <location>
        <begin position="12"/>
        <end position="94"/>
    </location>
</feature>
<dbReference type="EMBL" id="AOHZ01000088">
    <property type="protein sequence ID" value="ELY50218.1"/>
    <property type="molecule type" value="Genomic_DNA"/>
</dbReference>
<accession>L9WPE6</accession>
<evidence type="ECO:0000259" key="1">
    <source>
        <dbReference type="Pfam" id="PF08350"/>
    </source>
</evidence>
<reference evidence="3 4" key="1">
    <citation type="journal article" date="2014" name="PLoS Genet.">
        <title>Phylogenetically driven sequencing of extremely halophilic archaea reveals strategies for static and dynamic osmo-response.</title>
        <authorList>
            <person name="Becker E.A."/>
            <person name="Seitzer P.M."/>
            <person name="Tritt A."/>
            <person name="Larsen D."/>
            <person name="Krusor M."/>
            <person name="Yao A.I."/>
            <person name="Wu D."/>
            <person name="Madern D."/>
            <person name="Eisen J.A."/>
            <person name="Darling A.E."/>
            <person name="Facciotti M.T."/>
        </authorList>
    </citation>
    <scope>NUCLEOTIDE SEQUENCE [LARGE SCALE GENOMIC DNA]</scope>
    <source>
        <strain evidence="3 4">JCM 12255</strain>
    </source>
</reference>
<gene>
    <name evidence="3" type="ORF">C493_19666</name>
</gene>
<dbReference type="Gene3D" id="1.10.10.10">
    <property type="entry name" value="Winged helix-like DNA-binding domain superfamily/Winged helix DNA-binding domain"/>
    <property type="match status" value="1"/>
</dbReference>
<name>L9WPE6_9EURY</name>